<feature type="compositionally biased region" description="Low complexity" evidence="1">
    <location>
        <begin position="205"/>
        <end position="218"/>
    </location>
</feature>
<dbReference type="Proteomes" id="UP000663864">
    <property type="component" value="Unassembled WGS sequence"/>
</dbReference>
<sequence length="278" mass="32434">MKNSFRKSFSYRLRKKTHSDDHVYPRIDTNNCSNSKLNLVKPIKSKSFLQLRRRRRSSSSSLPPPPPPSSSSSDQIKSTVFEPRYDIHDDPISSSINSHSHPFDRLTYQIRKSFRNTLRRQRSRLGSINSNKQLILNKNDENPLIYPIISTGLTSPLTIKIDDNNNNKKQRKAPLAPTHMNQSISLPIEMNVEKQQQQSGSISSNDQQLDDNNNKQNLKKTNFNRFFRINFSFLPKTQQQQQDENHNEKLTLRQRFDSLRRSFHILSNKHNGHLLSNE</sequence>
<feature type="compositionally biased region" description="Polar residues" evidence="1">
    <location>
        <begin position="193"/>
        <end position="204"/>
    </location>
</feature>
<feature type="region of interest" description="Disordered" evidence="1">
    <location>
        <begin position="192"/>
        <end position="218"/>
    </location>
</feature>
<gene>
    <name evidence="3" type="ORF">JBS370_LOCUS28486</name>
    <name evidence="2" type="ORF">ZHD862_LOCUS28045</name>
</gene>
<dbReference type="EMBL" id="CAJOBD010005732">
    <property type="protein sequence ID" value="CAF4040806.1"/>
    <property type="molecule type" value="Genomic_DNA"/>
</dbReference>
<dbReference type="EMBL" id="CAJNOT010002288">
    <property type="protein sequence ID" value="CAF1302579.1"/>
    <property type="molecule type" value="Genomic_DNA"/>
</dbReference>
<accession>A0A819RHI5</accession>
<evidence type="ECO:0000256" key="1">
    <source>
        <dbReference type="SAM" id="MobiDB-lite"/>
    </source>
</evidence>
<dbReference type="Proteomes" id="UP000663836">
    <property type="component" value="Unassembled WGS sequence"/>
</dbReference>
<dbReference type="AlphaFoldDB" id="A0A819RHI5"/>
<organism evidence="3 4">
    <name type="scientific">Rotaria sordida</name>
    <dbReference type="NCBI Taxonomy" id="392033"/>
    <lineage>
        <taxon>Eukaryota</taxon>
        <taxon>Metazoa</taxon>
        <taxon>Spiralia</taxon>
        <taxon>Gnathifera</taxon>
        <taxon>Rotifera</taxon>
        <taxon>Eurotatoria</taxon>
        <taxon>Bdelloidea</taxon>
        <taxon>Philodinida</taxon>
        <taxon>Philodinidae</taxon>
        <taxon>Rotaria</taxon>
    </lineage>
</organism>
<name>A0A819RHI5_9BILA</name>
<comment type="caution">
    <text evidence="3">The sequence shown here is derived from an EMBL/GenBank/DDBJ whole genome shotgun (WGS) entry which is preliminary data.</text>
</comment>
<proteinExistence type="predicted"/>
<evidence type="ECO:0000313" key="2">
    <source>
        <dbReference type="EMBL" id="CAF1302579.1"/>
    </source>
</evidence>
<reference evidence="3" key="1">
    <citation type="submission" date="2021-02" db="EMBL/GenBank/DDBJ databases">
        <authorList>
            <person name="Nowell W R."/>
        </authorList>
    </citation>
    <scope>NUCLEOTIDE SEQUENCE</scope>
</reference>
<feature type="region of interest" description="Disordered" evidence="1">
    <location>
        <begin position="50"/>
        <end position="76"/>
    </location>
</feature>
<evidence type="ECO:0000313" key="4">
    <source>
        <dbReference type="Proteomes" id="UP000663836"/>
    </source>
</evidence>
<protein>
    <submittedName>
        <fullName evidence="3">Uncharacterized protein</fullName>
    </submittedName>
</protein>
<evidence type="ECO:0000313" key="3">
    <source>
        <dbReference type="EMBL" id="CAF4040806.1"/>
    </source>
</evidence>